<dbReference type="GeneID" id="78527289"/>
<dbReference type="SUPFAM" id="SSF51735">
    <property type="entry name" value="NAD(P)-binding Rossmann-fold domains"/>
    <property type="match status" value="1"/>
</dbReference>
<comment type="pathway">
    <text evidence="1">Porphyrin-containing compound metabolism; siroheme biosynthesis; sirohydrochlorin from precorrin-2: step 1/1.</text>
</comment>
<dbReference type="InterPro" id="IPR006367">
    <property type="entry name" value="Sirohaem_synthase_N"/>
</dbReference>
<dbReference type="UniPathway" id="UPA00262">
    <property type="reaction ID" value="UER00222"/>
</dbReference>
<keyword evidence="5" id="KW-0627">Porphyrin biosynthesis</keyword>
<dbReference type="InterPro" id="IPR035996">
    <property type="entry name" value="4pyrrol_Methylase_sf"/>
</dbReference>
<evidence type="ECO:0000313" key="8">
    <source>
        <dbReference type="Proteomes" id="UP000032025"/>
    </source>
</evidence>
<organism evidence="7 8">
    <name type="scientific">Sphingomonas paucimobilis NBRC 13935</name>
    <dbReference type="NCBI Taxonomy" id="1219050"/>
    <lineage>
        <taxon>Bacteria</taxon>
        <taxon>Pseudomonadati</taxon>
        <taxon>Pseudomonadota</taxon>
        <taxon>Alphaproteobacteria</taxon>
        <taxon>Sphingomonadales</taxon>
        <taxon>Sphingomonadaceae</taxon>
        <taxon>Sphingomonas</taxon>
    </lineage>
</organism>
<sequence>MSLASLPLFVRLGGRPVILLGEGEPAEAKRRLLDRAGALVVGEDAPATLAIVAIEDEDAAQAAIARLKARGILVNAVDRPAVCDFTLPAIVERGPVIIAIGTGGVSAGLAAALRQRLETLLPAGLGALAEGLYAARTALRARFPDGAERRRAIGAALSPGGALDPLAEEHDVDAWLASADRPGARVEAFVLTSTDPDDLTLRQARALAAADRVYHRGDVPSAILDRARADAVRIASDSLPAEVGEGQVVDLSMAGPA</sequence>
<comment type="caution">
    <text evidence="7">The sequence shown here is derived from an EMBL/GenBank/DDBJ whole genome shotgun (WGS) entry which is preliminary data.</text>
</comment>
<dbReference type="EC" id="1.3.1.76" evidence="2"/>
<evidence type="ECO:0000256" key="5">
    <source>
        <dbReference type="ARBA" id="ARBA00023244"/>
    </source>
</evidence>
<evidence type="ECO:0000256" key="1">
    <source>
        <dbReference type="ARBA" id="ARBA00005010"/>
    </source>
</evidence>
<dbReference type="RefSeq" id="WP_007406188.1">
    <property type="nucleotide sequence ID" value="NZ_BBJS01000023.1"/>
</dbReference>
<evidence type="ECO:0000313" key="7">
    <source>
        <dbReference type="EMBL" id="GAN13631.1"/>
    </source>
</evidence>
<dbReference type="AlphaFoldDB" id="A0A0C9MSA7"/>
<dbReference type="EMBL" id="BBJS01000023">
    <property type="protein sequence ID" value="GAN13631.1"/>
    <property type="molecule type" value="Genomic_DNA"/>
</dbReference>
<gene>
    <name evidence="7" type="ORF">SP6_23_00310</name>
</gene>
<dbReference type="PANTHER" id="PTHR35330">
    <property type="entry name" value="SIROHEME BIOSYNTHESIS PROTEIN MET8"/>
    <property type="match status" value="1"/>
</dbReference>
<evidence type="ECO:0000256" key="4">
    <source>
        <dbReference type="ARBA" id="ARBA00023027"/>
    </source>
</evidence>
<dbReference type="Pfam" id="PF13241">
    <property type="entry name" value="NAD_binding_7"/>
    <property type="match status" value="1"/>
</dbReference>
<comment type="catalytic activity">
    <reaction evidence="6">
        <text>precorrin-2 + NAD(+) = sirohydrochlorin + NADH + 2 H(+)</text>
        <dbReference type="Rhea" id="RHEA:15613"/>
        <dbReference type="ChEBI" id="CHEBI:15378"/>
        <dbReference type="ChEBI" id="CHEBI:57540"/>
        <dbReference type="ChEBI" id="CHEBI:57945"/>
        <dbReference type="ChEBI" id="CHEBI:58351"/>
        <dbReference type="ChEBI" id="CHEBI:58827"/>
        <dbReference type="EC" id="1.3.1.76"/>
    </reaction>
</comment>
<accession>A0A0C9MSA7</accession>
<keyword evidence="4" id="KW-0520">NAD</keyword>
<dbReference type="GO" id="GO:0008168">
    <property type="term" value="F:methyltransferase activity"/>
    <property type="evidence" value="ECO:0007669"/>
    <property type="project" value="InterPro"/>
</dbReference>
<dbReference type="GO" id="GO:0004325">
    <property type="term" value="F:ferrochelatase activity"/>
    <property type="evidence" value="ECO:0007669"/>
    <property type="project" value="InterPro"/>
</dbReference>
<dbReference type="Gene3D" id="3.40.50.720">
    <property type="entry name" value="NAD(P)-binding Rossmann-like Domain"/>
    <property type="match status" value="1"/>
</dbReference>
<protein>
    <recommendedName>
        <fullName evidence="2">precorrin-2 dehydrogenase</fullName>
        <ecNumber evidence="2">1.3.1.76</ecNumber>
    </recommendedName>
</protein>
<dbReference type="InterPro" id="IPR036291">
    <property type="entry name" value="NAD(P)-bd_dom_sf"/>
</dbReference>
<dbReference type="NCBIfam" id="TIGR01470">
    <property type="entry name" value="cysG_Nterm"/>
    <property type="match status" value="1"/>
</dbReference>
<dbReference type="InterPro" id="IPR028161">
    <property type="entry name" value="Met8-like"/>
</dbReference>
<evidence type="ECO:0000256" key="6">
    <source>
        <dbReference type="ARBA" id="ARBA00047561"/>
    </source>
</evidence>
<dbReference type="SUPFAM" id="SSF75615">
    <property type="entry name" value="Siroheme synthase middle domains-like"/>
    <property type="match status" value="1"/>
</dbReference>
<keyword evidence="3" id="KW-0560">Oxidoreductase</keyword>
<dbReference type="PANTHER" id="PTHR35330:SF1">
    <property type="entry name" value="SIROHEME BIOSYNTHESIS PROTEIN MET8"/>
    <property type="match status" value="1"/>
</dbReference>
<dbReference type="GO" id="GO:0043115">
    <property type="term" value="F:precorrin-2 dehydrogenase activity"/>
    <property type="evidence" value="ECO:0007669"/>
    <property type="project" value="UniProtKB-EC"/>
</dbReference>
<evidence type="ECO:0000256" key="3">
    <source>
        <dbReference type="ARBA" id="ARBA00023002"/>
    </source>
</evidence>
<name>A0A0C9MSA7_SPHPI</name>
<reference evidence="7 8" key="1">
    <citation type="submission" date="2014-08" db="EMBL/GenBank/DDBJ databases">
        <title>Whole genome shotgun sequence of Sphingomonas paucimobilis NBRC 13935.</title>
        <authorList>
            <person name="Hosoyama A."/>
            <person name="Hashimoto M."/>
            <person name="Hosoyama Y."/>
            <person name="Noguchi M."/>
            <person name="Uohara A."/>
            <person name="Ohji S."/>
            <person name="Katano-Makiyama Y."/>
            <person name="Ichikawa N."/>
            <person name="Kimura A."/>
            <person name="Yamazoe A."/>
            <person name="Fujita N."/>
        </authorList>
    </citation>
    <scope>NUCLEOTIDE SEQUENCE [LARGE SCALE GENOMIC DNA]</scope>
    <source>
        <strain evidence="7 8">NBRC 13935</strain>
    </source>
</reference>
<evidence type="ECO:0000256" key="2">
    <source>
        <dbReference type="ARBA" id="ARBA00012400"/>
    </source>
</evidence>
<dbReference type="GO" id="GO:0019354">
    <property type="term" value="P:siroheme biosynthetic process"/>
    <property type="evidence" value="ECO:0007669"/>
    <property type="project" value="UniProtKB-UniPathway"/>
</dbReference>
<proteinExistence type="predicted"/>
<dbReference type="Gene3D" id="3.30.160.110">
    <property type="entry name" value="Siroheme synthase, domain 2"/>
    <property type="match status" value="1"/>
</dbReference>
<dbReference type="SUPFAM" id="SSF53790">
    <property type="entry name" value="Tetrapyrrole methylase"/>
    <property type="match status" value="1"/>
</dbReference>
<dbReference type="Proteomes" id="UP000032025">
    <property type="component" value="Unassembled WGS sequence"/>
</dbReference>
<keyword evidence="8" id="KW-1185">Reference proteome</keyword>